<comment type="caution">
    <text evidence="1">The sequence shown here is derived from an EMBL/GenBank/DDBJ whole genome shotgun (WGS) entry which is preliminary data.</text>
</comment>
<protein>
    <submittedName>
        <fullName evidence="1">Uncharacterized protein</fullName>
    </submittedName>
</protein>
<evidence type="ECO:0000313" key="1">
    <source>
        <dbReference type="EMBL" id="MBP1468125.1"/>
    </source>
</evidence>
<proteinExistence type="predicted"/>
<dbReference type="RefSeq" id="WP_135480560.1">
    <property type="nucleotide sequence ID" value="NZ_SIJK02000056.1"/>
</dbReference>
<name>A0ABS4DF95_9CHLR</name>
<dbReference type="Proteomes" id="UP001193081">
    <property type="component" value="Unassembled WGS sequence"/>
</dbReference>
<reference evidence="1 2" key="1">
    <citation type="submission" date="2021-03" db="EMBL/GenBank/DDBJ databases">
        <authorList>
            <person name="Grouzdev D.S."/>
        </authorList>
    </citation>
    <scope>NUCLEOTIDE SEQUENCE [LARGE SCALE GENOMIC DNA]</scope>
    <source>
        <strain evidence="1 2">M50-1</strain>
    </source>
</reference>
<gene>
    <name evidence="1" type="ORF">EYB53_020600</name>
</gene>
<organism evidence="1 2">
    <name type="scientific">Candidatus Chloroploca mongolica</name>
    <dbReference type="NCBI Taxonomy" id="2528176"/>
    <lineage>
        <taxon>Bacteria</taxon>
        <taxon>Bacillati</taxon>
        <taxon>Chloroflexota</taxon>
        <taxon>Chloroflexia</taxon>
        <taxon>Chloroflexales</taxon>
        <taxon>Chloroflexineae</taxon>
        <taxon>Oscillochloridaceae</taxon>
        <taxon>Candidatus Chloroploca</taxon>
    </lineage>
</organism>
<keyword evidence="2" id="KW-1185">Reference proteome</keyword>
<evidence type="ECO:0000313" key="2">
    <source>
        <dbReference type="Proteomes" id="UP001193081"/>
    </source>
</evidence>
<accession>A0ABS4DF95</accession>
<dbReference type="EMBL" id="SIJK02000056">
    <property type="protein sequence ID" value="MBP1468125.1"/>
    <property type="molecule type" value="Genomic_DNA"/>
</dbReference>
<sequence>MSGGLPSYQRTIDSAFSREAEELAANYFLRGADVTYAVESRRYGCTLVSLDDEQCLRLDSMLTIQTLVGALAAITAETS</sequence>